<feature type="compositionally biased region" description="Basic and acidic residues" evidence="1">
    <location>
        <begin position="81"/>
        <end position="91"/>
    </location>
</feature>
<sequence length="251" mass="28290">MEPNKFEQQLKERLRSREIKPSEEAWGRISDQLEVSQTRTSPRFWKYGIAAGLIGILFLSVLFFTNEEPLSVPNTEITEIKKDAAPARSETESNQGEEADSDGATEDNAIIATEVRQEKIITNSTKPHMDRPAERSIVDLNGPEDRHEKVVLPSNTSEALISNKVNEVVDQIELLENKKNGVTEAEIDSLLRAAQRQLLKERLFNNGNSVDARALLADVEDELDQSFRDQIFDALKEGYLKVRTGVADRNK</sequence>
<feature type="region of interest" description="Disordered" evidence="1">
    <location>
        <begin position="81"/>
        <end position="107"/>
    </location>
</feature>
<keyword evidence="4" id="KW-1185">Reference proteome</keyword>
<dbReference type="RefSeq" id="WP_314013225.1">
    <property type="nucleotide sequence ID" value="NZ_JAVTTP010000001.1"/>
</dbReference>
<reference evidence="3 4" key="1">
    <citation type="submission" date="2023-09" db="EMBL/GenBank/DDBJ databases">
        <title>Novel taxa isolated from Blanes Bay.</title>
        <authorList>
            <person name="Rey-Velasco X."/>
            <person name="Lucena T."/>
        </authorList>
    </citation>
    <scope>NUCLEOTIDE SEQUENCE [LARGE SCALE GENOMIC DNA]</scope>
    <source>
        <strain evidence="3 4">S334</strain>
    </source>
</reference>
<keyword evidence="2" id="KW-0812">Transmembrane</keyword>
<keyword evidence="2" id="KW-0472">Membrane</keyword>
<comment type="caution">
    <text evidence="3">The sequence shown here is derived from an EMBL/GenBank/DDBJ whole genome shotgun (WGS) entry which is preliminary data.</text>
</comment>
<keyword evidence="2" id="KW-1133">Transmembrane helix</keyword>
<dbReference type="EMBL" id="JAVTTP010000001">
    <property type="protein sequence ID" value="MDT7828097.1"/>
    <property type="molecule type" value="Genomic_DNA"/>
</dbReference>
<evidence type="ECO:0000313" key="4">
    <source>
        <dbReference type="Proteomes" id="UP001250656"/>
    </source>
</evidence>
<name>A0ABU3L338_9FLAO</name>
<gene>
    <name evidence="3" type="ORF">RQM65_05390</name>
</gene>
<evidence type="ECO:0000256" key="2">
    <source>
        <dbReference type="SAM" id="Phobius"/>
    </source>
</evidence>
<protein>
    <recommendedName>
        <fullName evidence="5">Anti-sigma factor</fullName>
    </recommendedName>
</protein>
<accession>A0ABU3L338</accession>
<evidence type="ECO:0000256" key="1">
    <source>
        <dbReference type="SAM" id="MobiDB-lite"/>
    </source>
</evidence>
<feature type="compositionally biased region" description="Acidic residues" evidence="1">
    <location>
        <begin position="95"/>
        <end position="105"/>
    </location>
</feature>
<dbReference type="Proteomes" id="UP001250656">
    <property type="component" value="Unassembled WGS sequence"/>
</dbReference>
<evidence type="ECO:0000313" key="3">
    <source>
        <dbReference type="EMBL" id="MDT7828097.1"/>
    </source>
</evidence>
<evidence type="ECO:0008006" key="5">
    <source>
        <dbReference type="Google" id="ProtNLM"/>
    </source>
</evidence>
<organism evidence="3 4">
    <name type="scientific">Pricia mediterranea</name>
    <dbReference type="NCBI Taxonomy" id="3076079"/>
    <lineage>
        <taxon>Bacteria</taxon>
        <taxon>Pseudomonadati</taxon>
        <taxon>Bacteroidota</taxon>
        <taxon>Flavobacteriia</taxon>
        <taxon>Flavobacteriales</taxon>
        <taxon>Flavobacteriaceae</taxon>
        <taxon>Pricia</taxon>
    </lineage>
</organism>
<proteinExistence type="predicted"/>
<feature type="transmembrane region" description="Helical" evidence="2">
    <location>
        <begin position="44"/>
        <end position="64"/>
    </location>
</feature>